<evidence type="ECO:0000313" key="1">
    <source>
        <dbReference type="EMBL" id="GAV00324.1"/>
    </source>
</evidence>
<name>A0A1D1VN24_RAMVA</name>
<evidence type="ECO:0000313" key="2">
    <source>
        <dbReference type="Proteomes" id="UP000186922"/>
    </source>
</evidence>
<dbReference type="Proteomes" id="UP000186922">
    <property type="component" value="Unassembled WGS sequence"/>
</dbReference>
<dbReference type="EMBL" id="BDGG01000006">
    <property type="protein sequence ID" value="GAV00324.1"/>
    <property type="molecule type" value="Genomic_DNA"/>
</dbReference>
<reference evidence="1 2" key="1">
    <citation type="journal article" date="2016" name="Nat. Commun.">
        <title>Extremotolerant tardigrade genome and improved radiotolerance of human cultured cells by tardigrade-unique protein.</title>
        <authorList>
            <person name="Hashimoto T."/>
            <person name="Horikawa D.D."/>
            <person name="Saito Y."/>
            <person name="Kuwahara H."/>
            <person name="Kozuka-Hata H."/>
            <person name="Shin-I T."/>
            <person name="Minakuchi Y."/>
            <person name="Ohishi K."/>
            <person name="Motoyama A."/>
            <person name="Aizu T."/>
            <person name="Enomoto A."/>
            <person name="Kondo K."/>
            <person name="Tanaka S."/>
            <person name="Hara Y."/>
            <person name="Koshikawa S."/>
            <person name="Sagara H."/>
            <person name="Miura T."/>
            <person name="Yokobori S."/>
            <person name="Miyagawa K."/>
            <person name="Suzuki Y."/>
            <person name="Kubo T."/>
            <person name="Oyama M."/>
            <person name="Kohara Y."/>
            <person name="Fujiyama A."/>
            <person name="Arakawa K."/>
            <person name="Katayama T."/>
            <person name="Toyoda A."/>
            <person name="Kunieda T."/>
        </authorList>
    </citation>
    <scope>NUCLEOTIDE SEQUENCE [LARGE SCALE GENOMIC DNA]</scope>
    <source>
        <strain evidence="1 2">YOKOZUNA-1</strain>
    </source>
</reference>
<organism evidence="1 2">
    <name type="scientific">Ramazzottius varieornatus</name>
    <name type="common">Water bear</name>
    <name type="synonym">Tardigrade</name>
    <dbReference type="NCBI Taxonomy" id="947166"/>
    <lineage>
        <taxon>Eukaryota</taxon>
        <taxon>Metazoa</taxon>
        <taxon>Ecdysozoa</taxon>
        <taxon>Tardigrada</taxon>
        <taxon>Eutardigrada</taxon>
        <taxon>Parachela</taxon>
        <taxon>Hypsibioidea</taxon>
        <taxon>Ramazzottiidae</taxon>
        <taxon>Ramazzottius</taxon>
    </lineage>
</organism>
<keyword evidence="2" id="KW-1185">Reference proteome</keyword>
<dbReference type="AlphaFoldDB" id="A0A1D1VN24"/>
<accession>A0A1D1VN24</accession>
<sequence length="82" mass="9133">MPLEILSNITVPKQCVQTTDGQSTRGSWCYTCLEEKKACLRLNPRRRSGADAILKEPAVIAVIGHVTEIFALTDPINRAFFK</sequence>
<protein>
    <submittedName>
        <fullName evidence="1">Uncharacterized protein</fullName>
    </submittedName>
</protein>
<dbReference type="OrthoDB" id="10672256at2759"/>
<proteinExistence type="predicted"/>
<comment type="caution">
    <text evidence="1">The sequence shown here is derived from an EMBL/GenBank/DDBJ whole genome shotgun (WGS) entry which is preliminary data.</text>
</comment>
<gene>
    <name evidence="1" type="primary">RvY_11191-1</name>
    <name evidence="1" type="synonym">RvY_11191.1</name>
    <name evidence="1" type="ORF">RvY_11191</name>
</gene>